<protein>
    <submittedName>
        <fullName evidence="2">Uncharacterized protein</fullName>
    </submittedName>
</protein>
<evidence type="ECO:0000313" key="3">
    <source>
        <dbReference type="Proteomes" id="UP001153069"/>
    </source>
</evidence>
<keyword evidence="1" id="KW-0812">Transmembrane</keyword>
<feature type="transmembrane region" description="Helical" evidence="1">
    <location>
        <begin position="54"/>
        <end position="79"/>
    </location>
</feature>
<organism evidence="2 3">
    <name type="scientific">Seminavis robusta</name>
    <dbReference type="NCBI Taxonomy" id="568900"/>
    <lineage>
        <taxon>Eukaryota</taxon>
        <taxon>Sar</taxon>
        <taxon>Stramenopiles</taxon>
        <taxon>Ochrophyta</taxon>
        <taxon>Bacillariophyta</taxon>
        <taxon>Bacillariophyceae</taxon>
        <taxon>Bacillariophycidae</taxon>
        <taxon>Naviculales</taxon>
        <taxon>Naviculaceae</taxon>
        <taxon>Seminavis</taxon>
    </lineage>
</organism>
<reference evidence="2" key="1">
    <citation type="submission" date="2020-06" db="EMBL/GenBank/DDBJ databases">
        <authorList>
            <consortium name="Plant Systems Biology data submission"/>
        </authorList>
    </citation>
    <scope>NUCLEOTIDE SEQUENCE</scope>
    <source>
        <strain evidence="2">D6</strain>
    </source>
</reference>
<keyword evidence="3" id="KW-1185">Reference proteome</keyword>
<gene>
    <name evidence="2" type="ORF">SEMRO_817_G206790.1</name>
</gene>
<dbReference type="Proteomes" id="UP001153069">
    <property type="component" value="Unassembled WGS sequence"/>
</dbReference>
<feature type="transmembrane region" description="Helical" evidence="1">
    <location>
        <begin position="91"/>
        <end position="121"/>
    </location>
</feature>
<proteinExistence type="predicted"/>
<sequence>MTDLQQAPTEYEYLKLEEDTHHESASDVSNHDEATNNRNAPSMPLFASFKNHSLIIGLLVGFFVQFSTLGANFLVIALWENDLMTRSKTEIILLSLVWSAFTSFMAILTLGFLRSVITIVFEASLPPSHRHHDQNALLEEVILHLECRFVVGALVGVCLAWTVTDILLGMNIQILFSVVTLAISLLWCKLMMYCFTKEDDQIMMDGENSIATKVAAEDDEHTILLV</sequence>
<name>A0A9N8ED13_9STRA</name>
<keyword evidence="1" id="KW-1133">Transmembrane helix</keyword>
<evidence type="ECO:0000313" key="2">
    <source>
        <dbReference type="EMBL" id="CAB9516944.1"/>
    </source>
</evidence>
<evidence type="ECO:0000256" key="1">
    <source>
        <dbReference type="SAM" id="Phobius"/>
    </source>
</evidence>
<keyword evidence="1" id="KW-0472">Membrane</keyword>
<dbReference type="AlphaFoldDB" id="A0A9N8ED13"/>
<dbReference type="OrthoDB" id="45097at2759"/>
<feature type="transmembrane region" description="Helical" evidence="1">
    <location>
        <begin position="174"/>
        <end position="193"/>
    </location>
</feature>
<dbReference type="EMBL" id="CAICTM010000816">
    <property type="protein sequence ID" value="CAB9516944.1"/>
    <property type="molecule type" value="Genomic_DNA"/>
</dbReference>
<comment type="caution">
    <text evidence="2">The sequence shown here is derived from an EMBL/GenBank/DDBJ whole genome shotgun (WGS) entry which is preliminary data.</text>
</comment>
<accession>A0A9N8ED13</accession>